<evidence type="ECO:0000313" key="1">
    <source>
        <dbReference type="EMBL" id="KAL2835133.1"/>
    </source>
</evidence>
<accession>A0ABR4J514</accession>
<gene>
    <name evidence="1" type="ORF">BDW59DRAFT_137186</name>
</gene>
<dbReference type="EMBL" id="JBFXLS010000001">
    <property type="protein sequence ID" value="KAL2835133.1"/>
    <property type="molecule type" value="Genomic_DNA"/>
</dbReference>
<evidence type="ECO:0000313" key="2">
    <source>
        <dbReference type="Proteomes" id="UP001610335"/>
    </source>
</evidence>
<sequence>MLLRVASCQLPANYGVLGSSMSIASRSSVCCATLSIQHGLGVLTGEVSIRPSTEVVLCFSRMGRQAVQLGSECSATMSRRVREEKGDCL</sequence>
<dbReference type="Proteomes" id="UP001610335">
    <property type="component" value="Unassembled WGS sequence"/>
</dbReference>
<name>A0ABR4J514_9EURO</name>
<organism evidence="1 2">
    <name type="scientific">Aspergillus cavernicola</name>
    <dbReference type="NCBI Taxonomy" id="176166"/>
    <lineage>
        <taxon>Eukaryota</taxon>
        <taxon>Fungi</taxon>
        <taxon>Dikarya</taxon>
        <taxon>Ascomycota</taxon>
        <taxon>Pezizomycotina</taxon>
        <taxon>Eurotiomycetes</taxon>
        <taxon>Eurotiomycetidae</taxon>
        <taxon>Eurotiales</taxon>
        <taxon>Aspergillaceae</taxon>
        <taxon>Aspergillus</taxon>
        <taxon>Aspergillus subgen. Nidulantes</taxon>
    </lineage>
</organism>
<protein>
    <submittedName>
        <fullName evidence="1">Uncharacterized protein</fullName>
    </submittedName>
</protein>
<reference evidence="1 2" key="1">
    <citation type="submission" date="2024-07" db="EMBL/GenBank/DDBJ databases">
        <title>Section-level genome sequencing and comparative genomics of Aspergillus sections Usti and Cavernicolus.</title>
        <authorList>
            <consortium name="Lawrence Berkeley National Laboratory"/>
            <person name="Nybo J.L."/>
            <person name="Vesth T.C."/>
            <person name="Theobald S."/>
            <person name="Frisvad J.C."/>
            <person name="Larsen T.O."/>
            <person name="Kjaerboelling I."/>
            <person name="Rothschild-Mancinelli K."/>
            <person name="Lyhne E.K."/>
            <person name="Kogle M.E."/>
            <person name="Barry K."/>
            <person name="Clum A."/>
            <person name="Na H."/>
            <person name="Ledsgaard L."/>
            <person name="Lin J."/>
            <person name="Lipzen A."/>
            <person name="Kuo A."/>
            <person name="Riley R."/>
            <person name="Mondo S."/>
            <person name="LaButti K."/>
            <person name="Haridas S."/>
            <person name="Pangalinan J."/>
            <person name="Salamov A.A."/>
            <person name="Simmons B.A."/>
            <person name="Magnuson J.K."/>
            <person name="Chen J."/>
            <person name="Drula E."/>
            <person name="Henrissat B."/>
            <person name="Wiebenga A."/>
            <person name="Lubbers R.J."/>
            <person name="Gomes A.C."/>
            <person name="Makela M.R."/>
            <person name="Stajich J."/>
            <person name="Grigoriev I.V."/>
            <person name="Mortensen U.H."/>
            <person name="De vries R.P."/>
            <person name="Baker S.E."/>
            <person name="Andersen M.R."/>
        </authorList>
    </citation>
    <scope>NUCLEOTIDE SEQUENCE [LARGE SCALE GENOMIC DNA]</scope>
    <source>
        <strain evidence="1 2">CBS 600.67</strain>
    </source>
</reference>
<proteinExistence type="predicted"/>
<comment type="caution">
    <text evidence="1">The sequence shown here is derived from an EMBL/GenBank/DDBJ whole genome shotgun (WGS) entry which is preliminary data.</text>
</comment>
<keyword evidence="2" id="KW-1185">Reference proteome</keyword>